<dbReference type="Proteomes" id="UP001497700">
    <property type="component" value="Unassembled WGS sequence"/>
</dbReference>
<gene>
    <name evidence="1" type="ORF">F4820DRAFT_144510</name>
</gene>
<accession>A0ACB9ZGR1</accession>
<evidence type="ECO:0000313" key="1">
    <source>
        <dbReference type="EMBL" id="KAI4870783.1"/>
    </source>
</evidence>
<keyword evidence="2" id="KW-1185">Reference proteome</keyword>
<name>A0ACB9ZGR1_9PEZI</name>
<protein>
    <submittedName>
        <fullName evidence="1">EF-hand</fullName>
    </submittedName>
</protein>
<proteinExistence type="predicted"/>
<reference evidence="1 2" key="1">
    <citation type="journal article" date="2022" name="New Phytol.">
        <title>Ecological generalism drives hyperdiversity of secondary metabolite gene clusters in xylarialean endophytes.</title>
        <authorList>
            <person name="Franco M.E.E."/>
            <person name="Wisecaver J.H."/>
            <person name="Arnold A.E."/>
            <person name="Ju Y.M."/>
            <person name="Slot J.C."/>
            <person name="Ahrendt S."/>
            <person name="Moore L.P."/>
            <person name="Eastman K.E."/>
            <person name="Scott K."/>
            <person name="Konkel Z."/>
            <person name="Mondo S.J."/>
            <person name="Kuo A."/>
            <person name="Hayes R.D."/>
            <person name="Haridas S."/>
            <person name="Andreopoulos B."/>
            <person name="Riley R."/>
            <person name="LaButti K."/>
            <person name="Pangilinan J."/>
            <person name="Lipzen A."/>
            <person name="Amirebrahimi M."/>
            <person name="Yan J."/>
            <person name="Adam C."/>
            <person name="Keymanesh K."/>
            <person name="Ng V."/>
            <person name="Louie K."/>
            <person name="Northen T."/>
            <person name="Drula E."/>
            <person name="Henrissat B."/>
            <person name="Hsieh H.M."/>
            <person name="Youens-Clark K."/>
            <person name="Lutzoni F."/>
            <person name="Miadlikowska J."/>
            <person name="Eastwood D.C."/>
            <person name="Hamelin R.C."/>
            <person name="Grigoriev I.V."/>
            <person name="U'Ren J.M."/>
        </authorList>
    </citation>
    <scope>NUCLEOTIDE SEQUENCE [LARGE SCALE GENOMIC DNA]</scope>
    <source>
        <strain evidence="1 2">CBS 119005</strain>
    </source>
</reference>
<comment type="caution">
    <text evidence="1">The sequence shown here is derived from an EMBL/GenBank/DDBJ whole genome shotgun (WGS) entry which is preliminary data.</text>
</comment>
<evidence type="ECO:0000313" key="2">
    <source>
        <dbReference type="Proteomes" id="UP001497700"/>
    </source>
</evidence>
<dbReference type="EMBL" id="MU393422">
    <property type="protein sequence ID" value="KAI4870783.1"/>
    <property type="molecule type" value="Genomic_DNA"/>
</dbReference>
<organism evidence="1 2">
    <name type="scientific">Hypoxylon rubiginosum</name>
    <dbReference type="NCBI Taxonomy" id="110542"/>
    <lineage>
        <taxon>Eukaryota</taxon>
        <taxon>Fungi</taxon>
        <taxon>Dikarya</taxon>
        <taxon>Ascomycota</taxon>
        <taxon>Pezizomycotina</taxon>
        <taxon>Sordariomycetes</taxon>
        <taxon>Xylariomycetidae</taxon>
        <taxon>Xylariales</taxon>
        <taxon>Hypoxylaceae</taxon>
        <taxon>Hypoxylon</taxon>
    </lineage>
</organism>
<sequence>MMAMPTGYKPSPLGYGSPRSSPFRRPESPASPSAPRYTTPTTSPTKVGNVHTPSRFAATVESPSSSLDSQTPRRYGQPTSDMLPSQPLASPAHISSSRTPAPLQSAAQGNALSQLQPAQVRVLRDGFQILDRDSDGIVNREDVADMLNQLGLPASQSDVSQFFPPAGPQTTTLAVFLNSIATTLAAMSPSAELLSAFSAFDDDDSGQVDLIELRDALLHTAPEPGERALTATEVDKIMSGFSGRRAFSKSMAGGLGKRGEVFKYQDFVNSIVGGNGSSEPTSHENSEE</sequence>